<keyword evidence="7" id="KW-1185">Reference proteome</keyword>
<evidence type="ECO:0000256" key="1">
    <source>
        <dbReference type="SAM" id="MobiDB-lite"/>
    </source>
</evidence>
<gene>
    <name evidence="5" type="ORF">A8L58_14370</name>
    <name evidence="4" type="ORF">AXH35_12920</name>
</gene>
<dbReference type="InterPro" id="IPR012551">
    <property type="entry name" value="DUF1707_SHOCT-like"/>
</dbReference>
<keyword evidence="2" id="KW-0812">Transmembrane</keyword>
<proteinExistence type="predicted"/>
<dbReference type="KEGG" id="aaci:ASQ49_01665"/>
<reference evidence="4 6" key="2">
    <citation type="submission" date="2016-02" db="EMBL/GenBank/DDBJ databases">
        <title>Complete Genome Sequence of Propionibacterium acidipropionici ATCC 55737.</title>
        <authorList>
            <person name="Luna Flores C.H."/>
            <person name="Nielsen L.K."/>
            <person name="Marcellin E."/>
        </authorList>
    </citation>
    <scope>NUCLEOTIDE SEQUENCE [LARGE SCALE GENOMIC DNA]</scope>
    <source>
        <strain evidence="4 6">ATCC 55737</strain>
    </source>
</reference>
<evidence type="ECO:0000313" key="7">
    <source>
        <dbReference type="Proteomes" id="UP000178666"/>
    </source>
</evidence>
<dbReference type="Proteomes" id="UP000075221">
    <property type="component" value="Chromosome"/>
</dbReference>
<protein>
    <recommendedName>
        <fullName evidence="3">DUF1707 domain-containing protein</fullName>
    </recommendedName>
</protein>
<dbReference type="PANTHER" id="PTHR40763:SF4">
    <property type="entry name" value="DUF1707 DOMAIN-CONTAINING PROTEIN"/>
    <property type="match status" value="1"/>
</dbReference>
<evidence type="ECO:0000259" key="3">
    <source>
        <dbReference type="Pfam" id="PF08044"/>
    </source>
</evidence>
<dbReference type="EMBL" id="CP014352">
    <property type="protein sequence ID" value="AMS06205.1"/>
    <property type="molecule type" value="Genomic_DNA"/>
</dbReference>
<feature type="transmembrane region" description="Helical" evidence="2">
    <location>
        <begin position="111"/>
        <end position="128"/>
    </location>
</feature>
<evidence type="ECO:0000313" key="5">
    <source>
        <dbReference type="EMBL" id="AOZ47663.1"/>
    </source>
</evidence>
<reference evidence="5 7" key="1">
    <citation type="journal article" date="2016" name="Plant Dis.">
        <title>Improved production of propionic acid using genome shuffling.</title>
        <authorList>
            <person name="Luna-Flores C.H."/>
            <person name="Palfreyman R.W."/>
            <person name="Kromer J.O."/>
            <person name="Nielsen L.K."/>
            <person name="Marcellin E."/>
        </authorList>
    </citation>
    <scope>NUCLEOTIDE SEQUENCE [LARGE SCALE GENOMIC DNA]</scope>
    <source>
        <strain evidence="5 7">F3E8</strain>
    </source>
</reference>
<dbReference type="PANTHER" id="PTHR40763">
    <property type="entry name" value="MEMBRANE PROTEIN-RELATED"/>
    <property type="match status" value="1"/>
</dbReference>
<evidence type="ECO:0000313" key="6">
    <source>
        <dbReference type="Proteomes" id="UP000075221"/>
    </source>
</evidence>
<dbReference type="AlphaFoldDB" id="A0AAC9AP03"/>
<feature type="region of interest" description="Disordered" evidence="1">
    <location>
        <begin position="131"/>
        <end position="163"/>
    </location>
</feature>
<accession>A0AAC9AP03</accession>
<sequence>MDPSEQRIGDAERDAAVEALRDHHVAGRLTPEEFDERMSAALAARTRGDLEPLFADLPDDRPARASLAKAPTAKEVAPADGGNRYHRVVEVLSAIAWPAALIINFATGWQWWWIIFIPIFLVPALVGEDRGHRARQRRQMREDRRRQIGTGGEGDQDDDPPSR</sequence>
<evidence type="ECO:0000313" key="4">
    <source>
        <dbReference type="EMBL" id="AMS06205.1"/>
    </source>
</evidence>
<feature type="compositionally biased region" description="Acidic residues" evidence="1">
    <location>
        <begin position="154"/>
        <end position="163"/>
    </location>
</feature>
<dbReference type="Pfam" id="PF08044">
    <property type="entry name" value="DUF1707"/>
    <property type="match status" value="1"/>
</dbReference>
<keyword evidence="2" id="KW-1133">Transmembrane helix</keyword>
<dbReference type="Proteomes" id="UP000178666">
    <property type="component" value="Chromosome"/>
</dbReference>
<evidence type="ECO:0000256" key="2">
    <source>
        <dbReference type="SAM" id="Phobius"/>
    </source>
</evidence>
<dbReference type="RefSeq" id="WP_036937856.1">
    <property type="nucleotide sequence ID" value="NZ_CP013126.1"/>
</dbReference>
<dbReference type="GeneID" id="88083770"/>
<organism evidence="4 6">
    <name type="scientific">Acidipropionibacterium acidipropionici</name>
    <dbReference type="NCBI Taxonomy" id="1748"/>
    <lineage>
        <taxon>Bacteria</taxon>
        <taxon>Bacillati</taxon>
        <taxon>Actinomycetota</taxon>
        <taxon>Actinomycetes</taxon>
        <taxon>Propionibacteriales</taxon>
        <taxon>Propionibacteriaceae</taxon>
        <taxon>Acidipropionibacterium</taxon>
    </lineage>
</organism>
<keyword evidence="2" id="KW-0472">Membrane</keyword>
<name>A0AAC9AP03_9ACTN</name>
<dbReference type="EMBL" id="CP015970">
    <property type="protein sequence ID" value="AOZ47663.1"/>
    <property type="molecule type" value="Genomic_DNA"/>
</dbReference>
<feature type="domain" description="DUF1707" evidence="3">
    <location>
        <begin position="7"/>
        <end position="58"/>
    </location>
</feature>